<accession>A0A183GSH1</accession>
<dbReference type="EMBL" id="UZAH01038271">
    <property type="protein sequence ID" value="VDP52660.1"/>
    <property type="molecule type" value="Genomic_DNA"/>
</dbReference>
<reference evidence="4 5" key="1">
    <citation type="submission" date="2018-11" db="EMBL/GenBank/DDBJ databases">
        <authorList>
            <consortium name="Pathogen Informatics"/>
        </authorList>
    </citation>
    <scope>NUCLEOTIDE SEQUENCE [LARGE SCALE GENOMIC DNA]</scope>
</reference>
<gene>
    <name evidence="4" type="ORF">HPBE_LOCUS25640</name>
</gene>
<feature type="domain" description="Galectin" evidence="3">
    <location>
        <begin position="23"/>
        <end position="140"/>
    </location>
</feature>
<protein>
    <recommendedName>
        <fullName evidence="2">Galectin</fullName>
    </recommendedName>
</protein>
<dbReference type="CDD" id="cd00070">
    <property type="entry name" value="GLECT"/>
    <property type="match status" value="1"/>
</dbReference>
<dbReference type="WBParaSite" id="HPBE_0002564101-mRNA-1">
    <property type="protein sequence ID" value="HPBE_0002564101-mRNA-1"/>
    <property type="gene ID" value="HPBE_0002564101"/>
</dbReference>
<dbReference type="AlphaFoldDB" id="A0A183GSH1"/>
<sequence length="140" mass="16227">MLDNVVAPSTLEINNCQLFQSNPVEIPVRGFTYGQRLRVVLKPTDKKDKKFHINLKSGFDIVVHFNPRLKDKALVFNSYFHGNWQHEERASVVFPFETKEIYTVHVNGQFLYEFRERQSGWSISSIEVGGDVHVHSIHVT</sequence>
<dbReference type="SMART" id="SM00908">
    <property type="entry name" value="Gal-bind_lectin"/>
    <property type="match status" value="1"/>
</dbReference>
<keyword evidence="1 2" id="KW-0430">Lectin</keyword>
<dbReference type="PANTHER" id="PTHR11346:SF173">
    <property type="entry name" value="GALECTIN"/>
    <property type="match status" value="1"/>
</dbReference>
<dbReference type="PROSITE" id="PS51304">
    <property type="entry name" value="GALECTIN"/>
    <property type="match status" value="1"/>
</dbReference>
<dbReference type="Pfam" id="PF00337">
    <property type="entry name" value="Gal-bind_lectin"/>
    <property type="match status" value="1"/>
</dbReference>
<dbReference type="InterPro" id="IPR001079">
    <property type="entry name" value="Galectin_CRD"/>
</dbReference>
<dbReference type="PANTHER" id="PTHR11346">
    <property type="entry name" value="GALECTIN"/>
    <property type="match status" value="1"/>
</dbReference>
<proteinExistence type="predicted"/>
<evidence type="ECO:0000256" key="2">
    <source>
        <dbReference type="RuleBase" id="RU102079"/>
    </source>
</evidence>
<name>A0A183GSH1_HELPZ</name>
<dbReference type="SUPFAM" id="SSF49899">
    <property type="entry name" value="Concanavalin A-like lectins/glucanases"/>
    <property type="match status" value="1"/>
</dbReference>
<evidence type="ECO:0000313" key="4">
    <source>
        <dbReference type="EMBL" id="VDP52660.1"/>
    </source>
</evidence>
<dbReference type="InterPro" id="IPR013320">
    <property type="entry name" value="ConA-like_dom_sf"/>
</dbReference>
<accession>A0A3P8ECP5</accession>
<dbReference type="Gene3D" id="2.60.120.200">
    <property type="match status" value="1"/>
</dbReference>
<dbReference type="Proteomes" id="UP000050761">
    <property type="component" value="Unassembled WGS sequence"/>
</dbReference>
<evidence type="ECO:0000256" key="1">
    <source>
        <dbReference type="ARBA" id="ARBA00022734"/>
    </source>
</evidence>
<keyword evidence="5" id="KW-1185">Reference proteome</keyword>
<dbReference type="GO" id="GO:0016936">
    <property type="term" value="F:galactoside binding"/>
    <property type="evidence" value="ECO:0007669"/>
    <property type="project" value="TreeGrafter"/>
</dbReference>
<dbReference type="SMART" id="SM00276">
    <property type="entry name" value="GLECT"/>
    <property type="match status" value="1"/>
</dbReference>
<dbReference type="InterPro" id="IPR044156">
    <property type="entry name" value="Galectin-like"/>
</dbReference>
<reference evidence="6" key="2">
    <citation type="submission" date="2019-09" db="UniProtKB">
        <authorList>
            <consortium name="WormBaseParasite"/>
        </authorList>
    </citation>
    <scope>IDENTIFICATION</scope>
</reference>
<evidence type="ECO:0000313" key="5">
    <source>
        <dbReference type="Proteomes" id="UP000050761"/>
    </source>
</evidence>
<dbReference type="GO" id="GO:0030246">
    <property type="term" value="F:carbohydrate binding"/>
    <property type="evidence" value="ECO:0007669"/>
    <property type="project" value="UniProtKB-UniRule"/>
</dbReference>
<organism evidence="5 6">
    <name type="scientific">Heligmosomoides polygyrus</name>
    <name type="common">Parasitic roundworm</name>
    <dbReference type="NCBI Taxonomy" id="6339"/>
    <lineage>
        <taxon>Eukaryota</taxon>
        <taxon>Metazoa</taxon>
        <taxon>Ecdysozoa</taxon>
        <taxon>Nematoda</taxon>
        <taxon>Chromadorea</taxon>
        <taxon>Rhabditida</taxon>
        <taxon>Rhabditina</taxon>
        <taxon>Rhabditomorpha</taxon>
        <taxon>Strongyloidea</taxon>
        <taxon>Heligmosomidae</taxon>
        <taxon>Heligmosomoides</taxon>
    </lineage>
</organism>
<dbReference type="OrthoDB" id="6251307at2759"/>
<evidence type="ECO:0000259" key="3">
    <source>
        <dbReference type="PROSITE" id="PS51304"/>
    </source>
</evidence>
<evidence type="ECO:0000313" key="6">
    <source>
        <dbReference type="WBParaSite" id="HPBE_0002564101-mRNA-1"/>
    </source>
</evidence>